<dbReference type="KEGG" id="tfr:BR63_02510"/>
<evidence type="ECO:0000313" key="2">
    <source>
        <dbReference type="EMBL" id="QNB45281.1"/>
    </source>
</evidence>
<dbReference type="Proteomes" id="UP000515847">
    <property type="component" value="Chromosome"/>
</dbReference>
<evidence type="ECO:0000313" key="3">
    <source>
        <dbReference type="Proteomes" id="UP000515847"/>
    </source>
</evidence>
<organism evidence="2 3">
    <name type="scientific">Thermanaerosceptrum fracticalcis</name>
    <dbReference type="NCBI Taxonomy" id="1712410"/>
    <lineage>
        <taxon>Bacteria</taxon>
        <taxon>Bacillati</taxon>
        <taxon>Bacillota</taxon>
        <taxon>Clostridia</taxon>
        <taxon>Eubacteriales</taxon>
        <taxon>Peptococcaceae</taxon>
        <taxon>Thermanaerosceptrum</taxon>
    </lineage>
</organism>
<keyword evidence="1" id="KW-0472">Membrane</keyword>
<dbReference type="AlphaFoldDB" id="A0A7G6DZM7"/>
<dbReference type="EMBL" id="CP045798">
    <property type="protein sequence ID" value="QNB45281.1"/>
    <property type="molecule type" value="Genomic_DNA"/>
</dbReference>
<reference evidence="2 3" key="1">
    <citation type="journal article" date="2019" name="Front. Microbiol.">
        <title>Thermoanaerosceptrum fracticalcis gen. nov. sp. nov., a Novel Fumarate-Fermenting Microorganism From a Deep Fractured Carbonate Aquifer of the US Great Basin.</title>
        <authorList>
            <person name="Hamilton-Brehm S.D."/>
            <person name="Stewart L.E."/>
            <person name="Zavarin M."/>
            <person name="Caldwell M."/>
            <person name="Lawson P.A."/>
            <person name="Onstott T.C."/>
            <person name="Grzymski J."/>
            <person name="Neveux I."/>
            <person name="Lollar B.S."/>
            <person name="Russell C.E."/>
            <person name="Moser D.P."/>
        </authorList>
    </citation>
    <scope>NUCLEOTIDE SEQUENCE [LARGE SCALE GENOMIC DNA]</scope>
    <source>
        <strain evidence="2 3">DRI-13</strain>
    </source>
</reference>
<keyword evidence="1" id="KW-1133">Transmembrane helix</keyword>
<keyword evidence="3" id="KW-1185">Reference proteome</keyword>
<dbReference type="RefSeq" id="WP_034421767.1">
    <property type="nucleotide sequence ID" value="NZ_CP045798.1"/>
</dbReference>
<name>A0A7G6DZM7_THEFR</name>
<evidence type="ECO:0000256" key="1">
    <source>
        <dbReference type="SAM" id="Phobius"/>
    </source>
</evidence>
<accession>A0A7G6DZM7</accession>
<keyword evidence="1" id="KW-0812">Transmembrane</keyword>
<evidence type="ECO:0008006" key="4">
    <source>
        <dbReference type="Google" id="ProtNLM"/>
    </source>
</evidence>
<protein>
    <recommendedName>
        <fullName evidence="4">Bypass of forespore C C-terminal domain-containing protein</fullName>
    </recommendedName>
</protein>
<dbReference type="OrthoDB" id="2081260at2"/>
<gene>
    <name evidence="2" type="ORF">BR63_02510</name>
</gene>
<proteinExistence type="predicted"/>
<feature type="transmembrane region" description="Helical" evidence="1">
    <location>
        <begin position="7"/>
        <end position="27"/>
    </location>
</feature>
<sequence length="202" mass="23035">MRISKYRYLYLSLFLVSLVSALVAYYYTTLLPGSGEKPEEAVVIPPVKQQVIHAGTSVYLREQYALCSKYNLGCDTEKLIDGTARNEFNNMTYTELEAKYPESANWKIKWEQNKVVIEKIQPGLCPEHKERWHLEPDETGEKVAAYVGPVEVGKEGGLVHNTDIMLSSLPVEIQEKIRSGRLGFIDWEELIATLDSLDEYNE</sequence>